<feature type="chain" id="PRO_5034285841" description="Carboxypeptidase" evidence="7">
    <location>
        <begin position="25"/>
        <end position="498"/>
    </location>
</feature>
<dbReference type="FunFam" id="3.40.50.1820:FF:000226">
    <property type="entry name" value="Carboxypeptidase"/>
    <property type="match status" value="1"/>
</dbReference>
<dbReference type="SUPFAM" id="SSF53474">
    <property type="entry name" value="alpha/beta-Hydrolases"/>
    <property type="match status" value="1"/>
</dbReference>
<keyword evidence="6" id="KW-0325">Glycoprotein</keyword>
<keyword evidence="5 7" id="KW-0378">Hydrolase</keyword>
<dbReference type="PROSITE" id="PS00131">
    <property type="entry name" value="CARBOXYPEPT_SER_SER"/>
    <property type="match status" value="1"/>
</dbReference>
<dbReference type="Gene3D" id="1.10.287.410">
    <property type="match status" value="1"/>
</dbReference>
<dbReference type="InterPro" id="IPR033124">
    <property type="entry name" value="Ser_caboxypep_his_AS"/>
</dbReference>
<evidence type="ECO:0000256" key="4">
    <source>
        <dbReference type="ARBA" id="ARBA00022729"/>
    </source>
</evidence>
<evidence type="ECO:0000313" key="9">
    <source>
        <dbReference type="Proteomes" id="UP000521872"/>
    </source>
</evidence>
<evidence type="ECO:0000256" key="1">
    <source>
        <dbReference type="ARBA" id="ARBA00009431"/>
    </source>
</evidence>
<dbReference type="Gene3D" id="3.40.50.1820">
    <property type="entry name" value="alpha/beta hydrolase"/>
    <property type="match status" value="1"/>
</dbReference>
<keyword evidence="2 7" id="KW-0121">Carboxypeptidase</keyword>
<dbReference type="Pfam" id="PF00450">
    <property type="entry name" value="Peptidase_S10"/>
    <property type="match status" value="1"/>
</dbReference>
<dbReference type="PROSITE" id="PS00560">
    <property type="entry name" value="CARBOXYPEPT_SER_HIS"/>
    <property type="match status" value="1"/>
</dbReference>
<comment type="caution">
    <text evidence="8">The sequence shown here is derived from an EMBL/GenBank/DDBJ whole genome shotgun (WGS) entry which is preliminary data.</text>
</comment>
<evidence type="ECO:0000256" key="5">
    <source>
        <dbReference type="ARBA" id="ARBA00022801"/>
    </source>
</evidence>
<dbReference type="EC" id="3.4.16.-" evidence="7"/>
<dbReference type="PRINTS" id="PR00724">
    <property type="entry name" value="CRBOXYPTASEC"/>
</dbReference>
<evidence type="ECO:0000313" key="8">
    <source>
        <dbReference type="EMBL" id="KAF4623686.1"/>
    </source>
</evidence>
<dbReference type="PANTHER" id="PTHR11802">
    <property type="entry name" value="SERINE PROTEASE FAMILY S10 SERINE CARBOXYPEPTIDASE"/>
    <property type="match status" value="1"/>
</dbReference>
<dbReference type="InterPro" id="IPR018202">
    <property type="entry name" value="Ser_caboxypep_ser_AS"/>
</dbReference>
<feature type="signal peptide" evidence="7">
    <location>
        <begin position="1"/>
        <end position="24"/>
    </location>
</feature>
<evidence type="ECO:0000256" key="6">
    <source>
        <dbReference type="ARBA" id="ARBA00023180"/>
    </source>
</evidence>
<dbReference type="GO" id="GO:0000324">
    <property type="term" value="C:fungal-type vacuole"/>
    <property type="evidence" value="ECO:0007669"/>
    <property type="project" value="TreeGrafter"/>
</dbReference>
<keyword evidence="9" id="KW-1185">Reference proteome</keyword>
<proteinExistence type="inferred from homology"/>
<sequence>MKWFSAPTALGLVSVLSFSLSTGAQQTFFNAPGSYASYDEGLFTPLEDLSVLSETQFTTLSHPAFPAYSVRVKKSNFCDESVKAYTGYIDIQARHLFFYFFESRNNPEKDDVILWTNGGPGCSSSLGLFMEHGPCRVVDNNTTKFHPESWNSNANMFFIDQPIGVGFSYADYGETVSTTEEAAVDIASFVGIFFEHFRKFKGRAFHMAGESYGGRYIPVFASAVFDQNKRLEEGGVTPINLKSIMIGNGITDFYAMIESYWAMVCTPASLAPVLDIGTCVAMKQAIPRCKKWLKENCVDQFDAINCGASATFCDSALTGPVFTQSNKNPYDLSKSCSAEELNLNLCYPITMNISSYLDIPRVRSQLGVHPKVGNFKSCSNAVGIAFAQQLDEYRPTQHYVAALLERGVKVLIYVGTLDWICNHVGNQKWTEELEWSGHEAFVDEPLREWTVDGKKAGLTRSANGLTYLTIEGAGHMVPYDKPKEALKMVNRWLDGKDF</sequence>
<gene>
    <name evidence="8" type="ORF">D9613_001392</name>
</gene>
<dbReference type="AlphaFoldDB" id="A0A8H4R6K1"/>
<dbReference type="InterPro" id="IPR029058">
    <property type="entry name" value="AB_hydrolase_fold"/>
</dbReference>
<dbReference type="GO" id="GO:0006508">
    <property type="term" value="P:proteolysis"/>
    <property type="evidence" value="ECO:0007669"/>
    <property type="project" value="UniProtKB-KW"/>
</dbReference>
<dbReference type="InterPro" id="IPR001563">
    <property type="entry name" value="Peptidase_S10"/>
</dbReference>
<dbReference type="Proteomes" id="UP000521872">
    <property type="component" value="Unassembled WGS sequence"/>
</dbReference>
<name>A0A8H4R6K1_9AGAR</name>
<organism evidence="8 9">
    <name type="scientific">Agrocybe pediades</name>
    <dbReference type="NCBI Taxonomy" id="84607"/>
    <lineage>
        <taxon>Eukaryota</taxon>
        <taxon>Fungi</taxon>
        <taxon>Dikarya</taxon>
        <taxon>Basidiomycota</taxon>
        <taxon>Agaricomycotina</taxon>
        <taxon>Agaricomycetes</taxon>
        <taxon>Agaricomycetidae</taxon>
        <taxon>Agaricales</taxon>
        <taxon>Agaricineae</taxon>
        <taxon>Strophariaceae</taxon>
        <taxon>Agrocybe</taxon>
    </lineage>
</organism>
<evidence type="ECO:0000256" key="7">
    <source>
        <dbReference type="RuleBase" id="RU361156"/>
    </source>
</evidence>
<accession>A0A8H4R6K1</accession>
<dbReference type="GO" id="GO:0004185">
    <property type="term" value="F:serine-type carboxypeptidase activity"/>
    <property type="evidence" value="ECO:0007669"/>
    <property type="project" value="UniProtKB-UniRule"/>
</dbReference>
<evidence type="ECO:0000256" key="3">
    <source>
        <dbReference type="ARBA" id="ARBA00022670"/>
    </source>
</evidence>
<keyword evidence="3 7" id="KW-0645">Protease</keyword>
<protein>
    <recommendedName>
        <fullName evidence="7">Carboxypeptidase</fullName>
        <ecNumber evidence="7">3.4.16.-</ecNumber>
    </recommendedName>
</protein>
<dbReference type="EMBL" id="JAACJL010000001">
    <property type="protein sequence ID" value="KAF4623686.1"/>
    <property type="molecule type" value="Genomic_DNA"/>
</dbReference>
<evidence type="ECO:0000256" key="2">
    <source>
        <dbReference type="ARBA" id="ARBA00022645"/>
    </source>
</evidence>
<reference evidence="8 9" key="1">
    <citation type="submission" date="2019-12" db="EMBL/GenBank/DDBJ databases">
        <authorList>
            <person name="Floudas D."/>
            <person name="Bentzer J."/>
            <person name="Ahren D."/>
            <person name="Johansson T."/>
            <person name="Persson P."/>
            <person name="Tunlid A."/>
        </authorList>
    </citation>
    <scope>NUCLEOTIDE SEQUENCE [LARGE SCALE GENOMIC DNA]</scope>
    <source>
        <strain evidence="8 9">CBS 102.39</strain>
    </source>
</reference>
<comment type="similarity">
    <text evidence="1 7">Belongs to the peptidase S10 family.</text>
</comment>
<keyword evidence="4 7" id="KW-0732">Signal</keyword>
<dbReference type="PANTHER" id="PTHR11802:SF113">
    <property type="entry name" value="SERINE CARBOXYPEPTIDASE CTSA-4.1"/>
    <property type="match status" value="1"/>
</dbReference>